<feature type="transmembrane region" description="Helical" evidence="3">
    <location>
        <begin position="141"/>
        <end position="158"/>
    </location>
</feature>
<dbReference type="SMART" id="SM00267">
    <property type="entry name" value="GGDEF"/>
    <property type="match status" value="1"/>
</dbReference>
<dbReference type="AlphaFoldDB" id="A0AB39UW35"/>
<dbReference type="InterPro" id="IPR050469">
    <property type="entry name" value="Diguanylate_Cyclase"/>
</dbReference>
<dbReference type="GO" id="GO:0005886">
    <property type="term" value="C:plasma membrane"/>
    <property type="evidence" value="ECO:0007669"/>
    <property type="project" value="TreeGrafter"/>
</dbReference>
<dbReference type="NCBIfam" id="TIGR00254">
    <property type="entry name" value="GGDEF"/>
    <property type="match status" value="1"/>
</dbReference>
<dbReference type="GO" id="GO:1902201">
    <property type="term" value="P:negative regulation of bacterial-type flagellum-dependent cell motility"/>
    <property type="evidence" value="ECO:0007669"/>
    <property type="project" value="TreeGrafter"/>
</dbReference>
<dbReference type="EMBL" id="CP154858">
    <property type="protein sequence ID" value="XDT72374.1"/>
    <property type="molecule type" value="Genomic_DNA"/>
</dbReference>
<evidence type="ECO:0000259" key="4">
    <source>
        <dbReference type="PROSITE" id="PS50887"/>
    </source>
</evidence>
<feature type="transmembrane region" description="Helical" evidence="3">
    <location>
        <begin position="117"/>
        <end position="135"/>
    </location>
</feature>
<feature type="transmembrane region" description="Helical" evidence="3">
    <location>
        <begin position="93"/>
        <end position="110"/>
    </location>
</feature>
<keyword evidence="3" id="KW-0472">Membrane</keyword>
<dbReference type="PROSITE" id="PS50887">
    <property type="entry name" value="GGDEF"/>
    <property type="match status" value="1"/>
</dbReference>
<name>A0AB39UW35_9GAMM</name>
<organism evidence="5">
    <name type="scientific">Thermohahella caldifontis</name>
    <dbReference type="NCBI Taxonomy" id="3142973"/>
    <lineage>
        <taxon>Bacteria</taxon>
        <taxon>Pseudomonadati</taxon>
        <taxon>Pseudomonadota</taxon>
        <taxon>Gammaproteobacteria</taxon>
        <taxon>Oceanospirillales</taxon>
        <taxon>Hahellaceae</taxon>
        <taxon>Thermohahella</taxon>
    </lineage>
</organism>
<evidence type="ECO:0000313" key="5">
    <source>
        <dbReference type="EMBL" id="XDT72374.1"/>
    </source>
</evidence>
<proteinExistence type="predicted"/>
<dbReference type="PANTHER" id="PTHR45138">
    <property type="entry name" value="REGULATORY COMPONENTS OF SENSORY TRANSDUCTION SYSTEM"/>
    <property type="match status" value="1"/>
</dbReference>
<feature type="domain" description="GGDEF" evidence="4">
    <location>
        <begin position="199"/>
        <end position="329"/>
    </location>
</feature>
<keyword evidence="3" id="KW-0812">Transmembrane</keyword>
<dbReference type="RefSeq" id="WP_369601384.1">
    <property type="nucleotide sequence ID" value="NZ_CP154858.1"/>
</dbReference>
<keyword evidence="3" id="KW-1133">Transmembrane helix</keyword>
<accession>A0AB39UW35</accession>
<dbReference type="CDD" id="cd01949">
    <property type="entry name" value="GGDEF"/>
    <property type="match status" value="1"/>
</dbReference>
<feature type="transmembrane region" description="Helical" evidence="3">
    <location>
        <begin position="72"/>
        <end position="87"/>
    </location>
</feature>
<keyword evidence="5" id="KW-0548">Nucleotidyltransferase</keyword>
<dbReference type="InterPro" id="IPR029787">
    <property type="entry name" value="Nucleotide_cyclase"/>
</dbReference>
<comment type="catalytic activity">
    <reaction evidence="2">
        <text>2 GTP = 3',3'-c-di-GMP + 2 diphosphate</text>
        <dbReference type="Rhea" id="RHEA:24898"/>
        <dbReference type="ChEBI" id="CHEBI:33019"/>
        <dbReference type="ChEBI" id="CHEBI:37565"/>
        <dbReference type="ChEBI" id="CHEBI:58805"/>
        <dbReference type="EC" id="2.7.7.65"/>
    </reaction>
</comment>
<feature type="transmembrane region" description="Helical" evidence="3">
    <location>
        <begin position="12"/>
        <end position="34"/>
    </location>
</feature>
<evidence type="ECO:0000256" key="1">
    <source>
        <dbReference type="ARBA" id="ARBA00012528"/>
    </source>
</evidence>
<gene>
    <name evidence="5" type="ORF">AAIA72_16510</name>
</gene>
<feature type="transmembrane region" description="Helical" evidence="3">
    <location>
        <begin position="40"/>
        <end position="60"/>
    </location>
</feature>
<protein>
    <recommendedName>
        <fullName evidence="1">diguanylate cyclase</fullName>
        <ecNumber evidence="1">2.7.7.65</ecNumber>
    </recommendedName>
</protein>
<reference evidence="5" key="1">
    <citation type="submission" date="2024-05" db="EMBL/GenBank/DDBJ databases">
        <title>Genome sequencing of novel strain.</title>
        <authorList>
            <person name="Ganbat D."/>
            <person name="Ganbat S."/>
            <person name="Lee S.-J."/>
        </authorList>
    </citation>
    <scope>NUCLEOTIDE SEQUENCE</scope>
    <source>
        <strain evidence="5">SMD15-11</strain>
    </source>
</reference>
<dbReference type="Gene3D" id="3.30.70.270">
    <property type="match status" value="1"/>
</dbReference>
<dbReference type="InterPro" id="IPR000160">
    <property type="entry name" value="GGDEF_dom"/>
</dbReference>
<dbReference type="Pfam" id="PF00990">
    <property type="entry name" value="GGDEF"/>
    <property type="match status" value="1"/>
</dbReference>
<dbReference type="SUPFAM" id="SSF55073">
    <property type="entry name" value="Nucleotide cyclase"/>
    <property type="match status" value="1"/>
</dbReference>
<evidence type="ECO:0000256" key="3">
    <source>
        <dbReference type="SAM" id="Phobius"/>
    </source>
</evidence>
<keyword evidence="5" id="KW-0808">Transferase</keyword>
<dbReference type="KEGG" id="tcd:AAIA72_16510"/>
<dbReference type="EC" id="2.7.7.65" evidence="1"/>
<sequence length="335" mass="37694">MQIRNENLLRARTLVTLYLGLAALFLLMALQNVRYGLYDLFYIGLMLVPVWAGGAVLSWWMRNRPQHQPGHVLILVTPVAGVFWLILAGHPAAVHWLYAVALISFIVLPLRTAFRVNTGILVLMAVALGWQSGFYDSLRFATSYALLAGLAGMYAYLYHHKTRYYVTQTHHDPLTGAFNLRHLDFTLKQEVSRSETTGHPLSLIALEVDYYDQLLDVHGQNITQEVIVALARQLQGMTRAGDSLYYDRNGRFYLLLPNTPEEGLLVIAERVRRMVEETDWPEVHSLTVSVGCFTRPAGMTEDRTLRDVVDLALQQAQASGHNRVQLGQFVGSDAA</sequence>
<dbReference type="GO" id="GO:0052621">
    <property type="term" value="F:diguanylate cyclase activity"/>
    <property type="evidence" value="ECO:0007669"/>
    <property type="project" value="UniProtKB-EC"/>
</dbReference>
<dbReference type="InterPro" id="IPR043128">
    <property type="entry name" value="Rev_trsase/Diguanyl_cyclase"/>
</dbReference>
<dbReference type="PANTHER" id="PTHR45138:SF9">
    <property type="entry name" value="DIGUANYLATE CYCLASE DGCM-RELATED"/>
    <property type="match status" value="1"/>
</dbReference>
<dbReference type="GO" id="GO:0043709">
    <property type="term" value="P:cell adhesion involved in single-species biofilm formation"/>
    <property type="evidence" value="ECO:0007669"/>
    <property type="project" value="TreeGrafter"/>
</dbReference>
<evidence type="ECO:0000256" key="2">
    <source>
        <dbReference type="ARBA" id="ARBA00034247"/>
    </source>
</evidence>